<dbReference type="InterPro" id="IPR008274">
    <property type="entry name" value="AldOxase/xan_DH_MoCoBD1"/>
</dbReference>
<keyword evidence="2" id="KW-0560">Oxidoreductase</keyword>
<dbReference type="EMBL" id="MASU01000005">
    <property type="protein sequence ID" value="PXY36386.1"/>
    <property type="molecule type" value="Genomic_DNA"/>
</dbReference>
<dbReference type="SUPFAM" id="SSF56003">
    <property type="entry name" value="Molybdenum cofactor-binding domain"/>
    <property type="match status" value="1"/>
</dbReference>
<dbReference type="Pfam" id="PF01315">
    <property type="entry name" value="Ald_Xan_dh_C"/>
    <property type="match status" value="1"/>
</dbReference>
<dbReference type="InterPro" id="IPR000674">
    <property type="entry name" value="Ald_Oxase/Xan_DH_a/b"/>
</dbReference>
<dbReference type="SUPFAM" id="SSF54665">
    <property type="entry name" value="CO dehydrogenase molybdoprotein N-domain-like"/>
    <property type="match status" value="1"/>
</dbReference>
<evidence type="ECO:0000256" key="3">
    <source>
        <dbReference type="SAM" id="MobiDB-lite"/>
    </source>
</evidence>
<dbReference type="Pfam" id="PF20256">
    <property type="entry name" value="MoCoBD_2"/>
    <property type="match status" value="1"/>
</dbReference>
<keyword evidence="6" id="KW-1185">Reference proteome</keyword>
<evidence type="ECO:0000256" key="1">
    <source>
        <dbReference type="ARBA" id="ARBA00022505"/>
    </source>
</evidence>
<dbReference type="PANTHER" id="PTHR11908">
    <property type="entry name" value="XANTHINE DEHYDROGENASE"/>
    <property type="match status" value="1"/>
</dbReference>
<reference evidence="5 6" key="1">
    <citation type="submission" date="2016-07" db="EMBL/GenBank/DDBJ databases">
        <title>Draft genome sequence of Prauserella sp. YIM 121212, isolated from alkaline soil.</title>
        <authorList>
            <person name="Ruckert C."/>
            <person name="Albersmeier A."/>
            <person name="Jiang C.-L."/>
            <person name="Jiang Y."/>
            <person name="Kalinowski J."/>
            <person name="Schneider O."/>
            <person name="Winkler A."/>
            <person name="Zotchev S.B."/>
        </authorList>
    </citation>
    <scope>NUCLEOTIDE SEQUENCE [LARGE SCALE GENOMIC DNA]</scope>
    <source>
        <strain evidence="5 6">YIM 121212</strain>
    </source>
</reference>
<name>A0A318LPA2_9PSEU</name>
<dbReference type="SMART" id="SM01008">
    <property type="entry name" value="Ald_Xan_dh_C"/>
    <property type="match status" value="1"/>
</dbReference>
<feature type="domain" description="Aldehyde oxidase/xanthine dehydrogenase a/b hammerhead" evidence="4">
    <location>
        <begin position="24"/>
        <end position="133"/>
    </location>
</feature>
<dbReference type="RefSeq" id="WP_110336398.1">
    <property type="nucleotide sequence ID" value="NZ_JBHVKT010000001.1"/>
</dbReference>
<dbReference type="GO" id="GO:0016491">
    <property type="term" value="F:oxidoreductase activity"/>
    <property type="evidence" value="ECO:0007669"/>
    <property type="project" value="UniProtKB-KW"/>
</dbReference>
<evidence type="ECO:0000259" key="4">
    <source>
        <dbReference type="SMART" id="SM01008"/>
    </source>
</evidence>
<evidence type="ECO:0000256" key="2">
    <source>
        <dbReference type="ARBA" id="ARBA00023002"/>
    </source>
</evidence>
<keyword evidence="1" id="KW-0500">Molybdenum</keyword>
<dbReference type="GO" id="GO:0005506">
    <property type="term" value="F:iron ion binding"/>
    <property type="evidence" value="ECO:0007669"/>
    <property type="project" value="InterPro"/>
</dbReference>
<dbReference type="OrthoDB" id="135295at2"/>
<dbReference type="PANTHER" id="PTHR11908:SF132">
    <property type="entry name" value="ALDEHYDE OXIDASE 1-RELATED"/>
    <property type="match status" value="1"/>
</dbReference>
<proteinExistence type="predicted"/>
<dbReference type="Gene3D" id="3.90.1170.50">
    <property type="entry name" value="Aldehyde oxidase/xanthine dehydrogenase, a/b hammerhead"/>
    <property type="match status" value="1"/>
</dbReference>
<dbReference type="AlphaFoldDB" id="A0A318LPA2"/>
<organism evidence="5 6">
    <name type="scientific">Prauserella flavalba</name>
    <dbReference type="NCBI Taxonomy" id="1477506"/>
    <lineage>
        <taxon>Bacteria</taxon>
        <taxon>Bacillati</taxon>
        <taxon>Actinomycetota</taxon>
        <taxon>Actinomycetes</taxon>
        <taxon>Pseudonocardiales</taxon>
        <taxon>Pseudonocardiaceae</taxon>
        <taxon>Prauserella</taxon>
    </lineage>
</organism>
<dbReference type="InterPro" id="IPR046867">
    <property type="entry name" value="AldOxase/xan_DH_MoCoBD2"/>
</dbReference>
<protein>
    <submittedName>
        <fullName evidence="5">Xanthine dehydrogenase</fullName>
    </submittedName>
</protein>
<dbReference type="Proteomes" id="UP000247892">
    <property type="component" value="Unassembled WGS sequence"/>
</dbReference>
<dbReference type="InterPro" id="IPR037165">
    <property type="entry name" value="AldOxase/xan_DH_Mopterin-bd_sf"/>
</dbReference>
<sequence>MSTARELPVVGPALDRVDGPAKTAGQARYPSDFDAPGQAHGALVQSTIAAGRITGIDTSAAEAAPGVLAVFTHLNVPPLPRGPMTGLGVSPPAPLRDDRILHHGQHVALVVAETREQATAAARLVRVGYASVEPVLDLDDPRATTVDDPWGLDSERGDVEAGLAASAVRVEATYTTPDNTNNPLGLFSTLAAWDGDRLTVHDATQWPSMVRETLAHVFGVPETSVRVLSPYLGGGFGAGLRAWPHVILAVHAARELRRPVKLVLTRPQMFTSVGHRPKGVQHVRLGASADGRLLAIEHRGRSLLAAEDDDYEPFAAGSAVAYACPNVLTRDQQVRANVPAPVSMRAPAHAQGGFALESAMDELAQALELDPLELRLRNVADVHPALGLPWTSNALRECYAVGAERFGWSRRPARPRSQRDGHWLVGQAMAGVSYPWYQAPSLARATVTADGHAVVGGSGMDIGTGTYTVLTQLSARLLGLPPERVRLELGDSDLPKAPQAGGSGLTGALGSAVHDACTKLLDAFLDLVRDDPASPLRGSAPEDVLAADGGIRRRDDADRSETYDAILARHGRRELSADGSSTPARPAELGMAPAGAFGAHFVEVKVDEDLGLVRVSRLTTVIDGGRILNEKTARSQIIGGAIGGIGMALFEDTITDPVSGRIANATFGDYLVPVHADIPAMDVTFVGEPDRASPLGTKGVGEVGLVGVAAAIANAVHHATGIRVRSLPITLDALL</sequence>
<evidence type="ECO:0000313" key="5">
    <source>
        <dbReference type="EMBL" id="PXY36386.1"/>
    </source>
</evidence>
<dbReference type="Pfam" id="PF02738">
    <property type="entry name" value="MoCoBD_1"/>
    <property type="match status" value="1"/>
</dbReference>
<evidence type="ECO:0000313" key="6">
    <source>
        <dbReference type="Proteomes" id="UP000247892"/>
    </source>
</evidence>
<dbReference type="InterPro" id="IPR016208">
    <property type="entry name" value="Ald_Oxase/xanthine_DH-like"/>
</dbReference>
<accession>A0A318LPA2</accession>
<dbReference type="InterPro" id="IPR036856">
    <property type="entry name" value="Ald_Oxase/Xan_DH_a/b_sf"/>
</dbReference>
<dbReference type="Gene3D" id="3.30.365.10">
    <property type="entry name" value="Aldehyde oxidase/xanthine dehydrogenase, molybdopterin binding domain"/>
    <property type="match status" value="4"/>
</dbReference>
<comment type="caution">
    <text evidence="5">The sequence shown here is derived from an EMBL/GenBank/DDBJ whole genome shotgun (WGS) entry which is preliminary data.</text>
</comment>
<feature type="region of interest" description="Disordered" evidence="3">
    <location>
        <begin position="1"/>
        <end position="26"/>
    </location>
</feature>
<gene>
    <name evidence="5" type="ORF">BA062_13335</name>
</gene>